<gene>
    <name evidence="3" type="ORF">HNP38_002748</name>
</gene>
<dbReference type="Gene3D" id="2.180.10.10">
    <property type="entry name" value="RHS repeat-associated core"/>
    <property type="match status" value="1"/>
</dbReference>
<comment type="caution">
    <text evidence="3">The sequence shown here is derived from an EMBL/GenBank/DDBJ whole genome shotgun (WGS) entry which is preliminary data.</text>
</comment>
<keyword evidence="1" id="KW-0732">Signal</keyword>
<dbReference type="InterPro" id="IPR022385">
    <property type="entry name" value="Rhs_assc_core"/>
</dbReference>
<reference evidence="3 4" key="1">
    <citation type="submission" date="2020-08" db="EMBL/GenBank/DDBJ databases">
        <title>Functional genomics of gut bacteria from endangered species of beetles.</title>
        <authorList>
            <person name="Carlos-Shanley C."/>
        </authorList>
    </citation>
    <scope>NUCLEOTIDE SEQUENCE [LARGE SCALE GENOMIC DNA]</scope>
    <source>
        <strain evidence="3 4">S00151</strain>
    </source>
</reference>
<dbReference type="EMBL" id="JACHLE010000004">
    <property type="protein sequence ID" value="MBB4807442.1"/>
    <property type="molecule type" value="Genomic_DNA"/>
</dbReference>
<proteinExistence type="predicted"/>
<name>A0A840KKP7_9FLAO</name>
<accession>A0A840KKP7</accession>
<organism evidence="3 4">
    <name type="scientific">Chryseobacterium defluvii</name>
    <dbReference type="NCBI Taxonomy" id="160396"/>
    <lineage>
        <taxon>Bacteria</taxon>
        <taxon>Pseudomonadati</taxon>
        <taxon>Bacteroidota</taxon>
        <taxon>Flavobacteriia</taxon>
        <taxon>Flavobacteriales</taxon>
        <taxon>Weeksellaceae</taxon>
        <taxon>Chryseobacterium group</taxon>
        <taxon>Chryseobacterium</taxon>
    </lineage>
</organism>
<feature type="signal peptide" evidence="1">
    <location>
        <begin position="1"/>
        <end position="19"/>
    </location>
</feature>
<keyword evidence="4" id="KW-1185">Reference proteome</keyword>
<feature type="chain" id="PRO_5032331770" evidence="1">
    <location>
        <begin position="20"/>
        <end position="1199"/>
    </location>
</feature>
<dbReference type="Pfam" id="PF20041">
    <property type="entry name" value="DUF6443"/>
    <property type="match status" value="1"/>
</dbReference>
<evidence type="ECO:0000313" key="4">
    <source>
        <dbReference type="Proteomes" id="UP000592180"/>
    </source>
</evidence>
<sequence>MKKYIIQLIIFFVSFAASAQTTLSNTENYTYIKNCLDQSCSRKSEAVKYFDGLGRPIQTIGIKESPTGKDIVVPVVYDDFGKKIRDYLPVPQSNTTNGALYQQNSGLVPYPVNDVTNFYAGEKIYSEQIIENSPLNRILGQIQIGNDWSNKPITLGYAANTTSDNVRSFSAISIWENGATKNTLTDSGIYANSQLYKNSVKDEDGNETIIFKNTRGFIVLERKVLGANNYADTYNVYNKYDQLTYVLPPLAAAALDIATNEVKQSNLCYQNRYDGKNRLVEKKLPGKGWEYMIYDKQDRLVMIQDADMRPTGKWLFTKYDKFSRLVYTGIANIGANFGRRPVQESVDYYVSTGVPANEERNTSGITKNGMTVYYTGGVYPFESQYDAILSVNYYDIYPAYSFNPPFPTAIFGNPILTDNPSTSGKSTRSLPLMSLVKNIENDSWTKIYNYYDTKERVIGIHSINHLGGYTRIETELDFTGMVLQTKTYHKRLSTDTEKVITENFEYDNQNRLLIHKHKVDNNPYEILTQNEYNEISQLKTKKVGGTNPASPLQTINYAYNIRSWLTKINDPENLGNDLFGYEIRYQNPVNTTLSTGKYNGNIAEINWKVSNSSTFKRYSYQYDGLNRLTSAVFSHPQATVPVNHFNDETVQYDLNGNITHLQRNAKSLVGNTPEQIDDLVYEYTGNQLRTIDDDSGNPTGYEGGGNDILYDVNGNMTNIEDKNIQQIGYNYLNLPNVLSIANNKKKILHTYRADGEKLRKVFNSNYENGTSFATITEYLDGFHYLTTHGTPQNDVNPTEFAYEQEVFISKVLELKPNPELQFFPTAEGFYDYQKNEYIYQYQDHLGNARVSFRKYISGGVEITDQNDYYPFGMNIPREEKAVFGTASLYSYKFGGKELQEAGMYDYGPRSYFADFGKFGTHDPLSDYTLDPYGFAYSNPLFFTDPTGLRGDPINGEGGDGGPKLDPNALGGENNPYPIQEVVINGPLRAIASNPASIMPSNCLVCYGGLGMTVNLPPASVAPPQIFFPAHYYDRGVTWMGPADLGAMLATNKLADQVGERDAEFIMMLATVLLIPAGMNKTPAPKSNLWKVGPYKKMRGLEKGLDAHHVGQSAAMKRLVPGYDHSTAPSILVPKLGHTVSQAGAGIVSRSTKGFTNARQVLARDIFELRRVYGEKGIPNSALQELIQMNKTMYPNAFNK</sequence>
<feature type="domain" description="DUF6443" evidence="2">
    <location>
        <begin position="33"/>
        <end position="150"/>
    </location>
</feature>
<dbReference type="NCBIfam" id="TIGR03696">
    <property type="entry name" value="Rhs_assc_core"/>
    <property type="match status" value="1"/>
</dbReference>
<evidence type="ECO:0000259" key="2">
    <source>
        <dbReference type="Pfam" id="PF20041"/>
    </source>
</evidence>
<evidence type="ECO:0000256" key="1">
    <source>
        <dbReference type="SAM" id="SignalP"/>
    </source>
</evidence>
<evidence type="ECO:0000313" key="3">
    <source>
        <dbReference type="EMBL" id="MBB4807442.1"/>
    </source>
</evidence>
<dbReference type="RefSeq" id="WP_184190360.1">
    <property type="nucleotide sequence ID" value="NZ_JACHLE010000004.1"/>
</dbReference>
<protein>
    <submittedName>
        <fullName evidence="3">RHS repeat-associated protein</fullName>
    </submittedName>
</protein>
<dbReference type="InterPro" id="IPR045619">
    <property type="entry name" value="DUF6443"/>
</dbReference>
<dbReference type="Proteomes" id="UP000592180">
    <property type="component" value="Unassembled WGS sequence"/>
</dbReference>
<dbReference type="AlphaFoldDB" id="A0A840KKP7"/>